<name>A0A9Q3Q1M9_9BASI</name>
<sequence>MQQRLTDGILDSYPQAVFHHNAPLPPSPATDLGQQPSVARPGLLSEPPCMAFCRANRTSLAAVRPPCWLPPQNPVHGHHIEAQDSLPQPME</sequence>
<accession>A0A9Q3Q1M9</accession>
<organism evidence="2 3">
    <name type="scientific">Austropuccinia psidii MF-1</name>
    <dbReference type="NCBI Taxonomy" id="1389203"/>
    <lineage>
        <taxon>Eukaryota</taxon>
        <taxon>Fungi</taxon>
        <taxon>Dikarya</taxon>
        <taxon>Basidiomycota</taxon>
        <taxon>Pucciniomycotina</taxon>
        <taxon>Pucciniomycetes</taxon>
        <taxon>Pucciniales</taxon>
        <taxon>Sphaerophragmiaceae</taxon>
        <taxon>Austropuccinia</taxon>
    </lineage>
</organism>
<dbReference type="EMBL" id="AVOT02111201">
    <property type="protein sequence ID" value="MBW0581931.1"/>
    <property type="molecule type" value="Genomic_DNA"/>
</dbReference>
<evidence type="ECO:0000256" key="1">
    <source>
        <dbReference type="SAM" id="MobiDB-lite"/>
    </source>
</evidence>
<dbReference type="Proteomes" id="UP000765509">
    <property type="component" value="Unassembled WGS sequence"/>
</dbReference>
<feature type="region of interest" description="Disordered" evidence="1">
    <location>
        <begin position="72"/>
        <end position="91"/>
    </location>
</feature>
<feature type="region of interest" description="Disordered" evidence="1">
    <location>
        <begin position="18"/>
        <end position="41"/>
    </location>
</feature>
<proteinExistence type="predicted"/>
<keyword evidence="3" id="KW-1185">Reference proteome</keyword>
<evidence type="ECO:0000313" key="2">
    <source>
        <dbReference type="EMBL" id="MBW0581931.1"/>
    </source>
</evidence>
<protein>
    <submittedName>
        <fullName evidence="2">Uncharacterized protein</fullName>
    </submittedName>
</protein>
<reference evidence="2" key="1">
    <citation type="submission" date="2021-03" db="EMBL/GenBank/DDBJ databases">
        <title>Draft genome sequence of rust myrtle Austropuccinia psidii MF-1, a brazilian biotype.</title>
        <authorList>
            <person name="Quecine M.C."/>
            <person name="Pachon D.M.R."/>
            <person name="Bonatelli M.L."/>
            <person name="Correr F.H."/>
            <person name="Franceschini L.M."/>
            <person name="Leite T.F."/>
            <person name="Margarido G.R.A."/>
            <person name="Almeida C.A."/>
            <person name="Ferrarezi J.A."/>
            <person name="Labate C.A."/>
        </authorList>
    </citation>
    <scope>NUCLEOTIDE SEQUENCE</scope>
    <source>
        <strain evidence="2">MF-1</strain>
    </source>
</reference>
<gene>
    <name evidence="2" type="ORF">O181_121646</name>
</gene>
<comment type="caution">
    <text evidence="2">The sequence shown here is derived from an EMBL/GenBank/DDBJ whole genome shotgun (WGS) entry which is preliminary data.</text>
</comment>
<dbReference type="AlphaFoldDB" id="A0A9Q3Q1M9"/>
<evidence type="ECO:0000313" key="3">
    <source>
        <dbReference type="Proteomes" id="UP000765509"/>
    </source>
</evidence>